<dbReference type="InterPro" id="IPR013103">
    <property type="entry name" value="RVT_2"/>
</dbReference>
<evidence type="ECO:0000313" key="2">
    <source>
        <dbReference type="EMBL" id="KAK4272421.1"/>
    </source>
</evidence>
<organism evidence="2 3">
    <name type="scientific">Acacia crassicarpa</name>
    <name type="common">northern wattle</name>
    <dbReference type="NCBI Taxonomy" id="499986"/>
    <lineage>
        <taxon>Eukaryota</taxon>
        <taxon>Viridiplantae</taxon>
        <taxon>Streptophyta</taxon>
        <taxon>Embryophyta</taxon>
        <taxon>Tracheophyta</taxon>
        <taxon>Spermatophyta</taxon>
        <taxon>Magnoliopsida</taxon>
        <taxon>eudicotyledons</taxon>
        <taxon>Gunneridae</taxon>
        <taxon>Pentapetalae</taxon>
        <taxon>rosids</taxon>
        <taxon>fabids</taxon>
        <taxon>Fabales</taxon>
        <taxon>Fabaceae</taxon>
        <taxon>Caesalpinioideae</taxon>
        <taxon>mimosoid clade</taxon>
        <taxon>Acacieae</taxon>
        <taxon>Acacia</taxon>
    </lineage>
</organism>
<comment type="caution">
    <text evidence="2">The sequence shown here is derived from an EMBL/GenBank/DDBJ whole genome shotgun (WGS) entry which is preliminary data.</text>
</comment>
<evidence type="ECO:0000313" key="3">
    <source>
        <dbReference type="Proteomes" id="UP001293593"/>
    </source>
</evidence>
<dbReference type="SUPFAM" id="SSF56672">
    <property type="entry name" value="DNA/RNA polymerases"/>
    <property type="match status" value="1"/>
</dbReference>
<name>A0AAE1JKX9_9FABA</name>
<dbReference type="AlphaFoldDB" id="A0AAE1JKX9"/>
<reference evidence="2" key="1">
    <citation type="submission" date="2023-10" db="EMBL/GenBank/DDBJ databases">
        <title>Chromosome-level genome of the transformable northern wattle, Acacia crassicarpa.</title>
        <authorList>
            <person name="Massaro I."/>
            <person name="Sinha N.R."/>
            <person name="Poethig S."/>
            <person name="Leichty A.R."/>
        </authorList>
    </citation>
    <scope>NUCLEOTIDE SEQUENCE</scope>
    <source>
        <strain evidence="2">Acra3RX</strain>
        <tissue evidence="2">Leaf</tissue>
    </source>
</reference>
<dbReference type="Proteomes" id="UP001293593">
    <property type="component" value="Unassembled WGS sequence"/>
</dbReference>
<proteinExistence type="predicted"/>
<sequence>MVTRAKRGVFKPKSFAFLTTTPEYTPTSIDEALTDPHWSHAATDEYDALIKFGTWDLVPLPPGRHSIGCKWLFKKKFNANGYIIRYKGRLVAQGFSEEICADYTDTFSPVVKPPTIRTLLTLAVSHDWKLHQVDFNNAFLNDHIQEEVYMDQPPGFIQASSTGAPLVCRLKKAIYGLKQAPRAWFQTLCHSLASLQFTQSKADPCLLLHHTPSTVTYLIVYVDDLLIFGSDEKQVQTLIQAMSAMFSLKDLGDVSYFLGVEFTRTPTGLLLSQKKYIRELLKNN</sequence>
<dbReference type="InterPro" id="IPR043502">
    <property type="entry name" value="DNA/RNA_pol_sf"/>
</dbReference>
<protein>
    <recommendedName>
        <fullName evidence="1">Reverse transcriptase Ty1/copia-type domain-containing protein</fullName>
    </recommendedName>
</protein>
<dbReference type="PANTHER" id="PTHR43383:SF2">
    <property type="entry name" value="AMIDOHYDROLASE 2 FAMILY PROTEIN"/>
    <property type="match status" value="1"/>
</dbReference>
<dbReference type="PANTHER" id="PTHR43383">
    <property type="entry name" value="NODULIN 6"/>
    <property type="match status" value="1"/>
</dbReference>
<feature type="domain" description="Reverse transcriptase Ty1/copia-type" evidence="1">
    <location>
        <begin position="54"/>
        <end position="283"/>
    </location>
</feature>
<gene>
    <name evidence="2" type="ORF">QN277_020983</name>
</gene>
<evidence type="ECO:0000259" key="1">
    <source>
        <dbReference type="Pfam" id="PF07727"/>
    </source>
</evidence>
<accession>A0AAE1JKX9</accession>
<keyword evidence="3" id="KW-1185">Reference proteome</keyword>
<dbReference type="Pfam" id="PF07727">
    <property type="entry name" value="RVT_2"/>
    <property type="match status" value="1"/>
</dbReference>
<dbReference type="EMBL" id="JAWXYG010000005">
    <property type="protein sequence ID" value="KAK4272421.1"/>
    <property type="molecule type" value="Genomic_DNA"/>
</dbReference>